<protein>
    <submittedName>
        <fullName evidence="3">Uncharacterized protein isoform X2</fullName>
    </submittedName>
</protein>
<evidence type="ECO:0000256" key="1">
    <source>
        <dbReference type="SAM" id="Phobius"/>
    </source>
</evidence>
<keyword evidence="1" id="KW-0812">Transmembrane</keyword>
<dbReference type="GeneID" id="107949211"/>
<gene>
    <name evidence="3" type="primary">LOC107949211</name>
</gene>
<organism evidence="2 3">
    <name type="scientific">Gossypium hirsutum</name>
    <name type="common">Upland cotton</name>
    <name type="synonym">Gossypium mexicanum</name>
    <dbReference type="NCBI Taxonomy" id="3635"/>
    <lineage>
        <taxon>Eukaryota</taxon>
        <taxon>Viridiplantae</taxon>
        <taxon>Streptophyta</taxon>
        <taxon>Embryophyta</taxon>
        <taxon>Tracheophyta</taxon>
        <taxon>Spermatophyta</taxon>
        <taxon>Magnoliopsida</taxon>
        <taxon>eudicotyledons</taxon>
        <taxon>Gunneridae</taxon>
        <taxon>Pentapetalae</taxon>
        <taxon>rosids</taxon>
        <taxon>malvids</taxon>
        <taxon>Malvales</taxon>
        <taxon>Malvaceae</taxon>
        <taxon>Malvoideae</taxon>
        <taxon>Gossypium</taxon>
    </lineage>
</organism>
<evidence type="ECO:0000313" key="2">
    <source>
        <dbReference type="Proteomes" id="UP000818029"/>
    </source>
</evidence>
<reference evidence="3" key="2">
    <citation type="submission" date="2025-08" db="UniProtKB">
        <authorList>
            <consortium name="RefSeq"/>
        </authorList>
    </citation>
    <scope>IDENTIFICATION</scope>
</reference>
<accession>A0ABM3A887</accession>
<keyword evidence="2" id="KW-1185">Reference proteome</keyword>
<dbReference type="PANTHER" id="PTHR35833:SF1">
    <property type="entry name" value="GALACTOSE-BINDING DOMAIN-CONTAINING PROTEIN"/>
    <property type="match status" value="1"/>
</dbReference>
<proteinExistence type="predicted"/>
<keyword evidence="1" id="KW-0472">Membrane</keyword>
<reference evidence="2" key="1">
    <citation type="journal article" date="2020" name="Nat. Genet.">
        <title>Genomic diversifications of five Gossypium allopolyploid species and their impact on cotton improvement.</title>
        <authorList>
            <person name="Chen Z.J."/>
            <person name="Sreedasyam A."/>
            <person name="Ando A."/>
            <person name="Song Q."/>
            <person name="De Santiago L.M."/>
            <person name="Hulse-Kemp A.M."/>
            <person name="Ding M."/>
            <person name="Ye W."/>
            <person name="Kirkbride R.C."/>
            <person name="Jenkins J."/>
            <person name="Plott C."/>
            <person name="Lovell J."/>
            <person name="Lin Y.M."/>
            <person name="Vaughn R."/>
            <person name="Liu B."/>
            <person name="Simpson S."/>
            <person name="Scheffler B.E."/>
            <person name="Wen L."/>
            <person name="Saski C.A."/>
            <person name="Grover C.E."/>
            <person name="Hu G."/>
            <person name="Conover J.L."/>
            <person name="Carlson J.W."/>
            <person name="Shu S."/>
            <person name="Boston L.B."/>
            <person name="Williams M."/>
            <person name="Peterson D.G."/>
            <person name="McGee K."/>
            <person name="Jones D.C."/>
            <person name="Wendel J.F."/>
            <person name="Stelly D.M."/>
            <person name="Grimwood J."/>
            <person name="Schmutz J."/>
        </authorList>
    </citation>
    <scope>NUCLEOTIDE SEQUENCE [LARGE SCALE GENOMIC DNA]</scope>
    <source>
        <strain evidence="2">cv. TM-1</strain>
    </source>
</reference>
<keyword evidence="1" id="KW-1133">Transmembrane helix</keyword>
<feature type="transmembrane region" description="Helical" evidence="1">
    <location>
        <begin position="97"/>
        <end position="117"/>
    </location>
</feature>
<sequence>MWGFYFCTQRNKMFDQLLLQAKAACVLIDLCCGVLAPWITYVIAKVDLTVELMKDLLGIIQVACRSTAHARAALKYIVIGLSSHMDDILGKYKVLDYHFLTVYLYMCLFICGCRNRFFENKNFRLLT</sequence>
<name>A0ABM3A887_GOSHI</name>
<dbReference type="PANTHER" id="PTHR35833">
    <property type="entry name" value="GALACTOSE-BINDING DOMAIN-LIKE, ARMADILLO-TYPE FOLD PROTEIN-RELATED"/>
    <property type="match status" value="1"/>
</dbReference>
<dbReference type="RefSeq" id="XP_040951064.1">
    <property type="nucleotide sequence ID" value="XM_041095130.1"/>
</dbReference>
<evidence type="ECO:0000313" key="3">
    <source>
        <dbReference type="RefSeq" id="XP_040951064.1"/>
    </source>
</evidence>
<dbReference type="Proteomes" id="UP000818029">
    <property type="component" value="Chromosome D06"/>
</dbReference>
<feature type="transmembrane region" description="Helical" evidence="1">
    <location>
        <begin position="21"/>
        <end position="44"/>
    </location>
</feature>